<evidence type="ECO:0000313" key="1">
    <source>
        <dbReference type="EMBL" id="CDR32597.1"/>
    </source>
</evidence>
<dbReference type="AlphaFoldDB" id="A0A068W688"/>
<protein>
    <submittedName>
        <fullName evidence="1">Uncharacterized protein</fullName>
    </submittedName>
</protein>
<evidence type="ECO:0000313" key="2">
    <source>
        <dbReference type="Proteomes" id="UP000002899"/>
    </source>
</evidence>
<reference evidence="1" key="1">
    <citation type="submission" date="2014-04" db="EMBL/GenBank/DDBJ databases">
        <title>Structure and function of the apicoplast genome of the human pathogen Babesia microti.</title>
        <authorList>
            <person name="Garg A."/>
            <person name="Stein A."/>
            <person name="Zhao W."/>
            <person name="Dwivedi A."/>
            <person name="Frutos R."/>
            <person name="Cornillot E."/>
            <person name="Ben Mamoun C."/>
        </authorList>
    </citation>
    <scope>NUCLEOTIDE SEQUENCE [LARGE SCALE GENOMIC DNA]</scope>
    <source>
        <strain evidence="1">RI</strain>
    </source>
</reference>
<dbReference type="KEGG" id="bmic:B661_pgp20"/>
<name>A0A068W688_BABMR</name>
<organism evidence="1 2">
    <name type="scientific">Babesia microti (strain RI)</name>
    <dbReference type="NCBI Taxonomy" id="1133968"/>
    <lineage>
        <taxon>Eukaryota</taxon>
        <taxon>Sar</taxon>
        <taxon>Alveolata</taxon>
        <taxon>Apicomplexa</taxon>
        <taxon>Aconoidasida</taxon>
        <taxon>Piroplasmida</taxon>
        <taxon>Babesiidae</taxon>
        <taxon>Babesia</taxon>
    </lineage>
</organism>
<dbReference type="RefSeq" id="YP_009363166.1">
    <property type="nucleotide sequence ID" value="NC_034636.1"/>
</dbReference>
<keyword evidence="1" id="KW-0934">Plastid</keyword>
<sequence length="104" mass="12958">MIKLFIKNSSIYKKFCKFIYNLNKKFIYTKYKELFLLKFDNKSKSIIDSLLYKLSELFIIDYEENKYNEERIKMRNFTLEVVYLIYIYCKILVKNLNKILWYLI</sequence>
<dbReference type="VEuPathDB" id="PiroplasmaDB:BmR1_api00350"/>
<dbReference type="EMBL" id="LK028575">
    <property type="protein sequence ID" value="CDR32597.1"/>
    <property type="molecule type" value="Genomic_DNA"/>
</dbReference>
<accession>A0A068W688</accession>
<gene>
    <name evidence="1" type="primary">rps8.2</name>
</gene>
<dbReference type="Proteomes" id="UP000002899">
    <property type="component" value="Apicoplast Pltd"/>
</dbReference>
<dbReference type="GeneID" id="32877913"/>
<geneLocation type="apicoplast" evidence="1"/>
<keyword evidence="1" id="KW-0933">Apicoplast</keyword>
<proteinExistence type="predicted"/>
<keyword evidence="2" id="KW-1185">Reference proteome</keyword>